<dbReference type="GO" id="GO:0005829">
    <property type="term" value="C:cytosol"/>
    <property type="evidence" value="ECO:0007669"/>
    <property type="project" value="TreeGrafter"/>
</dbReference>
<dbReference type="InterPro" id="IPR050178">
    <property type="entry name" value="AspA/AstE_fam"/>
</dbReference>
<dbReference type="PANTHER" id="PTHR15162">
    <property type="entry name" value="ASPARTOACYLASE"/>
    <property type="match status" value="1"/>
</dbReference>
<dbReference type="PATRIC" id="fig|38307.3.peg.11"/>
<evidence type="ECO:0000259" key="5">
    <source>
        <dbReference type="Pfam" id="PF24827"/>
    </source>
</evidence>
<evidence type="ECO:0000313" key="7">
    <source>
        <dbReference type="Proteomes" id="UP000077786"/>
    </source>
</evidence>
<evidence type="ECO:0000256" key="2">
    <source>
        <dbReference type="ARBA" id="ARBA00022723"/>
    </source>
</evidence>
<reference evidence="6 7" key="1">
    <citation type="submission" date="2016-03" db="EMBL/GenBank/DDBJ databases">
        <title>Draft genome sequence of Gluconobacter cerinus strain CECT 9110.</title>
        <authorList>
            <person name="Sainz F."/>
            <person name="Mas A."/>
            <person name="Torija M.J."/>
        </authorList>
    </citation>
    <scope>NUCLEOTIDE SEQUENCE [LARGE SCALE GENOMIC DNA]</scope>
    <source>
        <strain evidence="6 7">CECT 9110</strain>
    </source>
</reference>
<dbReference type="PANTHER" id="PTHR15162:SF7">
    <property type="entry name" value="SUCCINYLGLUTAMATE DESUCCINYLASE"/>
    <property type="match status" value="1"/>
</dbReference>
<evidence type="ECO:0000313" key="6">
    <source>
        <dbReference type="EMBL" id="OAJ69204.1"/>
    </source>
</evidence>
<dbReference type="Gene3D" id="3.40.630.10">
    <property type="entry name" value="Zn peptidases"/>
    <property type="match status" value="1"/>
</dbReference>
<sequence length="294" mass="32519">MVFESGRNGPDVVITGMVHGNEYAGGHALERLRRTAPVPAIGRVTLILANLKAFDRFDRSAPMASRYKDEDLNRLWHPSRLNSEEQSNELERARELRPFIERADLLLDLHSTLWPSNPLFIVPPRRRSSDLACALASEAGLPTLVLTDLGHHGGSRLIEHARFMAVGGTGRSCLLEAGLHWEPQTVDVMEKVSRRFLAEALNVHLQGVAQDKTQPVRLAVVTDNVTAKSAEFSFVEPWVGNTCIPRAGTVIARDGHDAICTPYDDCLLIVPNLRPKQGQLAVRLARRTAVHLNS</sequence>
<organism evidence="6 7">
    <name type="scientific">Gluconobacter cerinus</name>
    <dbReference type="NCBI Taxonomy" id="38307"/>
    <lineage>
        <taxon>Bacteria</taxon>
        <taxon>Pseudomonadati</taxon>
        <taxon>Pseudomonadota</taxon>
        <taxon>Alphaproteobacteria</taxon>
        <taxon>Acetobacterales</taxon>
        <taxon>Acetobacteraceae</taxon>
        <taxon>Gluconobacter</taxon>
    </lineage>
</organism>
<keyword evidence="2" id="KW-0479">Metal-binding</keyword>
<accession>A0A1B6VPS9</accession>
<proteinExistence type="predicted"/>
<name>A0A1B6VPS9_9PROT</name>
<keyword evidence="3" id="KW-0378">Hydrolase</keyword>
<dbReference type="GO" id="GO:0046872">
    <property type="term" value="F:metal ion binding"/>
    <property type="evidence" value="ECO:0007669"/>
    <property type="project" value="UniProtKB-KW"/>
</dbReference>
<dbReference type="Proteomes" id="UP000077786">
    <property type="component" value="Unassembled WGS sequence"/>
</dbReference>
<keyword evidence="4" id="KW-0862">Zinc</keyword>
<dbReference type="SUPFAM" id="SSF53187">
    <property type="entry name" value="Zn-dependent exopeptidases"/>
    <property type="match status" value="1"/>
</dbReference>
<evidence type="ECO:0000256" key="1">
    <source>
        <dbReference type="ARBA" id="ARBA00001947"/>
    </source>
</evidence>
<feature type="domain" description="Succinylglutamate desuccinylase/Aspartoacylase catalytic" evidence="5">
    <location>
        <begin position="8"/>
        <end position="198"/>
    </location>
</feature>
<comment type="cofactor">
    <cofactor evidence="1">
        <name>Zn(2+)</name>
        <dbReference type="ChEBI" id="CHEBI:29105"/>
    </cofactor>
</comment>
<comment type="caution">
    <text evidence="6">The sequence shown here is derived from an EMBL/GenBank/DDBJ whole genome shotgun (WGS) entry which is preliminary data.</text>
</comment>
<dbReference type="AlphaFoldDB" id="A0A1B6VPS9"/>
<dbReference type="GO" id="GO:0016788">
    <property type="term" value="F:hydrolase activity, acting on ester bonds"/>
    <property type="evidence" value="ECO:0007669"/>
    <property type="project" value="InterPro"/>
</dbReference>
<gene>
    <name evidence="6" type="ORF">A0123_00011</name>
</gene>
<protein>
    <submittedName>
        <fullName evidence="6">Aspartoacylase</fullName>
    </submittedName>
</protein>
<evidence type="ECO:0000256" key="4">
    <source>
        <dbReference type="ARBA" id="ARBA00022833"/>
    </source>
</evidence>
<evidence type="ECO:0000256" key="3">
    <source>
        <dbReference type="ARBA" id="ARBA00022801"/>
    </source>
</evidence>
<dbReference type="InterPro" id="IPR055438">
    <property type="entry name" value="AstE_AspA_cat"/>
</dbReference>
<dbReference type="Pfam" id="PF24827">
    <property type="entry name" value="AstE_AspA_cat"/>
    <property type="match status" value="1"/>
</dbReference>
<dbReference type="EMBL" id="LUTU01000001">
    <property type="protein sequence ID" value="OAJ69204.1"/>
    <property type="molecule type" value="Genomic_DNA"/>
</dbReference>